<dbReference type="Proteomes" id="UP001469553">
    <property type="component" value="Unassembled WGS sequence"/>
</dbReference>
<dbReference type="EMBL" id="JAHRIP010076215">
    <property type="protein sequence ID" value="MEQ2310935.1"/>
    <property type="molecule type" value="Genomic_DNA"/>
</dbReference>
<protein>
    <submittedName>
        <fullName evidence="2">Uncharacterized protein</fullName>
    </submittedName>
</protein>
<evidence type="ECO:0000313" key="2">
    <source>
        <dbReference type="EMBL" id="MEQ2310935.1"/>
    </source>
</evidence>
<accession>A0ABV0ZYD9</accession>
<keyword evidence="3" id="KW-1185">Reference proteome</keyword>
<gene>
    <name evidence="2" type="ORF">AMECASPLE_014424</name>
</gene>
<reference evidence="2 3" key="1">
    <citation type="submission" date="2021-06" db="EMBL/GenBank/DDBJ databases">
        <authorList>
            <person name="Palmer J.M."/>
        </authorList>
    </citation>
    <scope>NUCLEOTIDE SEQUENCE [LARGE SCALE GENOMIC DNA]</scope>
    <source>
        <strain evidence="2 3">AS_MEX2019</strain>
        <tissue evidence="2">Muscle</tissue>
    </source>
</reference>
<evidence type="ECO:0000313" key="3">
    <source>
        <dbReference type="Proteomes" id="UP001469553"/>
    </source>
</evidence>
<sequence length="159" mass="17784">MCSLTHTKLFLEKYVCSALCIFPPENVSSSLRHHAYLKQLFLFSSSSRISSKEGSSGITLEMLEISSHKYSGSPRTAWGLWCGGFLRVDPRRKSEETRRGAEGASKERFWRKVKEETQSAQEEDEAGRGGTSHPDHRLCTLKTAAEKNSHGAAPRALRI</sequence>
<feature type="compositionally biased region" description="Basic and acidic residues" evidence="1">
    <location>
        <begin position="92"/>
        <end position="117"/>
    </location>
</feature>
<organism evidence="2 3">
    <name type="scientific">Ameca splendens</name>
    <dbReference type="NCBI Taxonomy" id="208324"/>
    <lineage>
        <taxon>Eukaryota</taxon>
        <taxon>Metazoa</taxon>
        <taxon>Chordata</taxon>
        <taxon>Craniata</taxon>
        <taxon>Vertebrata</taxon>
        <taxon>Euteleostomi</taxon>
        <taxon>Actinopterygii</taxon>
        <taxon>Neopterygii</taxon>
        <taxon>Teleostei</taxon>
        <taxon>Neoteleostei</taxon>
        <taxon>Acanthomorphata</taxon>
        <taxon>Ovalentaria</taxon>
        <taxon>Atherinomorphae</taxon>
        <taxon>Cyprinodontiformes</taxon>
        <taxon>Goodeidae</taxon>
        <taxon>Ameca</taxon>
    </lineage>
</organism>
<comment type="caution">
    <text evidence="2">The sequence shown here is derived from an EMBL/GenBank/DDBJ whole genome shotgun (WGS) entry which is preliminary data.</text>
</comment>
<feature type="region of interest" description="Disordered" evidence="1">
    <location>
        <begin position="92"/>
        <end position="159"/>
    </location>
</feature>
<proteinExistence type="predicted"/>
<evidence type="ECO:0000256" key="1">
    <source>
        <dbReference type="SAM" id="MobiDB-lite"/>
    </source>
</evidence>
<feature type="compositionally biased region" description="Basic and acidic residues" evidence="1">
    <location>
        <begin position="133"/>
        <end position="149"/>
    </location>
</feature>
<name>A0ABV0ZYD9_9TELE</name>